<feature type="domain" description="Phosphoribosyltransferase" evidence="11">
    <location>
        <begin position="11"/>
        <end position="152"/>
    </location>
</feature>
<gene>
    <name evidence="10 12" type="primary">pyrR</name>
    <name evidence="12" type="ORF">FFV09_02705</name>
</gene>
<dbReference type="InterPro" id="IPR000836">
    <property type="entry name" value="PRTase_dom"/>
</dbReference>
<dbReference type="AlphaFoldDB" id="A0A4Y6UQF6"/>
<evidence type="ECO:0000256" key="2">
    <source>
        <dbReference type="ARBA" id="ARBA00022472"/>
    </source>
</evidence>
<dbReference type="KEGG" id="saca:FFV09_02705"/>
<evidence type="ECO:0000256" key="5">
    <source>
        <dbReference type="ARBA" id="ARBA00023015"/>
    </source>
</evidence>
<feature type="short sequence motif" description="PRPP-binding" evidence="10">
    <location>
        <begin position="101"/>
        <end position="113"/>
    </location>
</feature>
<organism evidence="12 13">
    <name type="scientific">Saccharibacillus brassicae</name>
    <dbReference type="NCBI Taxonomy" id="2583377"/>
    <lineage>
        <taxon>Bacteria</taxon>
        <taxon>Bacillati</taxon>
        <taxon>Bacillota</taxon>
        <taxon>Bacilli</taxon>
        <taxon>Bacillales</taxon>
        <taxon>Paenibacillaceae</taxon>
        <taxon>Saccharibacillus</taxon>
    </lineage>
</organism>
<evidence type="ECO:0000256" key="1">
    <source>
        <dbReference type="ARBA" id="ARBA00005565"/>
    </source>
</evidence>
<proteinExistence type="inferred from homology"/>
<dbReference type="InterPro" id="IPR023050">
    <property type="entry name" value="PyrR"/>
</dbReference>
<evidence type="ECO:0000259" key="11">
    <source>
        <dbReference type="Pfam" id="PF00156"/>
    </source>
</evidence>
<comment type="similarity">
    <text evidence="1 10">Belongs to the purine/pyrimidine phosphoribosyltransferase family. PyrR subfamily.</text>
</comment>
<dbReference type="FunFam" id="3.40.50.2020:FF:000020">
    <property type="entry name" value="Bifunctional protein PyrR"/>
    <property type="match status" value="1"/>
</dbReference>
<keyword evidence="2 10" id="KW-0806">Transcription termination</keyword>
<dbReference type="SUPFAM" id="SSF53271">
    <property type="entry name" value="PRTase-like"/>
    <property type="match status" value="1"/>
</dbReference>
<dbReference type="OrthoDB" id="9802227at2"/>
<keyword evidence="13" id="KW-1185">Reference proteome</keyword>
<keyword evidence="5 10" id="KW-0805">Transcription regulation</keyword>
<evidence type="ECO:0000256" key="4">
    <source>
        <dbReference type="ARBA" id="ARBA00022679"/>
    </source>
</evidence>
<dbReference type="RefSeq" id="WP_141446256.1">
    <property type="nucleotide sequence ID" value="NZ_CBCSAZ010000001.1"/>
</dbReference>
<dbReference type="InterPro" id="IPR029057">
    <property type="entry name" value="PRTase-like"/>
</dbReference>
<dbReference type="NCBIfam" id="NF003548">
    <property type="entry name" value="PRK05205.1-4"/>
    <property type="match status" value="1"/>
</dbReference>
<comment type="catalytic activity">
    <reaction evidence="10">
        <text>UMP + diphosphate = 5-phospho-alpha-D-ribose 1-diphosphate + uracil</text>
        <dbReference type="Rhea" id="RHEA:13017"/>
        <dbReference type="ChEBI" id="CHEBI:17568"/>
        <dbReference type="ChEBI" id="CHEBI:33019"/>
        <dbReference type="ChEBI" id="CHEBI:57865"/>
        <dbReference type="ChEBI" id="CHEBI:58017"/>
        <dbReference type="EC" id="2.4.2.9"/>
    </reaction>
</comment>
<evidence type="ECO:0000256" key="7">
    <source>
        <dbReference type="ARBA" id="ARBA00053556"/>
    </source>
</evidence>
<keyword evidence="4 10" id="KW-0808">Transferase</keyword>
<dbReference type="GO" id="GO:0006353">
    <property type="term" value="P:DNA-templated transcription termination"/>
    <property type="evidence" value="ECO:0007669"/>
    <property type="project" value="UniProtKB-UniRule"/>
</dbReference>
<dbReference type="GO" id="GO:0004845">
    <property type="term" value="F:uracil phosphoribosyltransferase activity"/>
    <property type="evidence" value="ECO:0007669"/>
    <property type="project" value="UniProtKB-UniRule"/>
</dbReference>
<dbReference type="HAMAP" id="MF_01219">
    <property type="entry name" value="PyrR"/>
    <property type="match status" value="1"/>
</dbReference>
<comment type="function">
    <text evidence="8 10">Also displays a weak uracil phosphoribosyltransferase activity which is not physiologically significant.</text>
</comment>
<dbReference type="PANTHER" id="PTHR11608:SF0">
    <property type="entry name" value="BIFUNCTIONAL PROTEIN PYRR"/>
    <property type="match status" value="1"/>
</dbReference>
<dbReference type="NCBIfam" id="NF003549">
    <property type="entry name" value="PRK05205.1-5"/>
    <property type="match status" value="1"/>
</dbReference>
<evidence type="ECO:0000313" key="13">
    <source>
        <dbReference type="Proteomes" id="UP000316968"/>
    </source>
</evidence>
<evidence type="ECO:0000256" key="9">
    <source>
        <dbReference type="ARBA" id="ARBA00063792"/>
    </source>
</evidence>
<keyword evidence="10" id="KW-0694">RNA-binding</keyword>
<dbReference type="Proteomes" id="UP000316968">
    <property type="component" value="Chromosome"/>
</dbReference>
<evidence type="ECO:0000256" key="10">
    <source>
        <dbReference type="HAMAP-Rule" id="MF_01219"/>
    </source>
</evidence>
<evidence type="ECO:0000256" key="3">
    <source>
        <dbReference type="ARBA" id="ARBA00022676"/>
    </source>
</evidence>
<dbReference type="GO" id="GO:0003723">
    <property type="term" value="F:RNA binding"/>
    <property type="evidence" value="ECO:0007669"/>
    <property type="project" value="UniProtKB-UniRule"/>
</dbReference>
<keyword evidence="6 10" id="KW-0804">Transcription</keyword>
<reference evidence="12 13" key="1">
    <citation type="submission" date="2019-06" db="EMBL/GenBank/DDBJ databases">
        <title>Saccharibacillus brassicae sp. nov., an endophytic bacterium isolated from Chinese cabbage seeds (Brassica pekinensis).</title>
        <authorList>
            <person name="Jiang L."/>
            <person name="Lee J."/>
            <person name="Kim S.W."/>
        </authorList>
    </citation>
    <scope>NUCLEOTIDE SEQUENCE [LARGE SCALE GENOMIC DNA]</scope>
    <source>
        <strain evidence="13">KCTC 43072 / ATSA2</strain>
    </source>
</reference>
<protein>
    <recommendedName>
        <fullName evidence="10">Bifunctional protein PyrR</fullName>
    </recommendedName>
    <domain>
        <recommendedName>
            <fullName evidence="10">Pyrimidine operon regulatory protein</fullName>
        </recommendedName>
    </domain>
    <domain>
        <recommendedName>
            <fullName evidence="10">Uracil phosphoribosyltransferase</fullName>
            <shortName evidence="10">UPRTase</shortName>
            <ecNumber evidence="10">2.4.2.9</ecNumber>
        </recommendedName>
    </domain>
</protein>
<evidence type="ECO:0000313" key="12">
    <source>
        <dbReference type="EMBL" id="QDH19869.1"/>
    </source>
</evidence>
<accession>A0A4Y6UQF6</accession>
<evidence type="ECO:0000256" key="6">
    <source>
        <dbReference type="ARBA" id="ARBA00023163"/>
    </source>
</evidence>
<dbReference type="InterPro" id="IPR050137">
    <property type="entry name" value="PyrR_bifunctional"/>
</dbReference>
<dbReference type="EMBL" id="CP041217">
    <property type="protein sequence ID" value="QDH19869.1"/>
    <property type="molecule type" value="Genomic_DNA"/>
</dbReference>
<sequence>MNETHVIMDEAAIRRALTRIAHEILEKNKGIEGCVLVGIKTRGVPLAKRIAKRIFEIEGTPVACGEIDISSYRDDRDSREPNINCQELFGDADVSIENKKVILFDDVLYTGRTIRAAMDALMDCGRPQMIQLAVLADRGHRELPIRADYVGKNVPTSRTEEIEVFLSEIDGAEEVRIGSRREVLA</sequence>
<name>A0A4Y6UQF6_SACBS</name>
<comment type="subunit">
    <text evidence="9 10">Homodimer and homohexamer; in equilibrium.</text>
</comment>
<comment type="function">
    <text evidence="7 10">Regulates transcriptional attenuation of the pyrimidine nucleotide (pyr) operon by binding in a uridine-dependent manner to specific sites on pyr mRNA. This disrupts an antiterminator hairpin in the RNA and favors formation of a downstream transcription terminator, leading to a reduced expression of downstream genes.</text>
</comment>
<dbReference type="PANTHER" id="PTHR11608">
    <property type="entry name" value="BIFUNCTIONAL PROTEIN PYRR"/>
    <property type="match status" value="1"/>
</dbReference>
<dbReference type="CDD" id="cd06223">
    <property type="entry name" value="PRTases_typeI"/>
    <property type="match status" value="1"/>
</dbReference>
<dbReference type="Pfam" id="PF00156">
    <property type="entry name" value="Pribosyltran"/>
    <property type="match status" value="1"/>
</dbReference>
<dbReference type="EC" id="2.4.2.9" evidence="10"/>
<dbReference type="Gene3D" id="3.40.50.2020">
    <property type="match status" value="1"/>
</dbReference>
<keyword evidence="3 10" id="KW-0328">Glycosyltransferase</keyword>
<evidence type="ECO:0000256" key="8">
    <source>
        <dbReference type="ARBA" id="ARBA00056018"/>
    </source>
</evidence>